<keyword evidence="1" id="KW-0496">Mitochondrion</keyword>
<name>Q36336_CHOCR</name>
<sequence>MKTFYCVQFNQSCWLFFTSNIVRQFRRYIKFHFLCYYIRNYYARNIFFYFNSTILQLFLPLPDSLSSRFNFFIKI</sequence>
<proteinExistence type="predicted"/>
<dbReference type="AlphaFoldDB" id="Q36336"/>
<accession>Q36336</accession>
<evidence type="ECO:0000313" key="1">
    <source>
        <dbReference type="EMBL" id="CAA87618.1"/>
    </source>
</evidence>
<dbReference type="EMBL" id="Z47547">
    <property type="protein sequence ID" value="CAA87618.1"/>
    <property type="molecule type" value="Genomic_DNA"/>
</dbReference>
<organism evidence="1">
    <name type="scientific">Chondrus crispus</name>
    <name type="common">Carrageen Irish moss</name>
    <name type="synonym">Polymorpha crispa</name>
    <dbReference type="NCBI Taxonomy" id="2769"/>
    <lineage>
        <taxon>Eukaryota</taxon>
        <taxon>Rhodophyta</taxon>
        <taxon>Florideophyceae</taxon>
        <taxon>Rhodymeniophycidae</taxon>
        <taxon>Gigartinales</taxon>
        <taxon>Gigartinaceae</taxon>
        <taxon>Chondrus</taxon>
    </lineage>
</organism>
<protein>
    <submittedName>
        <fullName evidence="1">Putative orf75 protein</fullName>
    </submittedName>
</protein>
<gene>
    <name evidence="1" type="primary">putative orf75</name>
</gene>
<geneLocation type="mitochondrion" evidence="1"/>
<reference evidence="1" key="1">
    <citation type="journal article" date="1995" name="J. Mol. Biol.">
        <title>Complete sequence of the mitochondrial DNA of the rhodophyte Chondrus crispus (Gigartinales). Gene content and genome organization.</title>
        <authorList>
            <person name="Leblanc C."/>
            <person name="Boyen C."/>
            <person name="Richard O."/>
            <person name="Bonnard G."/>
            <person name="Grienenberger J.M."/>
            <person name="Kloareg B."/>
        </authorList>
    </citation>
    <scope>NUCLEOTIDE SEQUENCE</scope>
    <source>
        <tissue evidence="1">Apices</tissue>
    </source>
</reference>
<dbReference type="PIR" id="S59102">
    <property type="entry name" value="S59102"/>
</dbReference>